<dbReference type="SMART" id="SM00028">
    <property type="entry name" value="TPR"/>
    <property type="match status" value="3"/>
</dbReference>
<evidence type="ECO:0000256" key="2">
    <source>
        <dbReference type="ARBA" id="ARBA00022803"/>
    </source>
</evidence>
<feature type="repeat" description="TPR" evidence="3">
    <location>
        <begin position="55"/>
        <end position="88"/>
    </location>
</feature>
<dbReference type="EMBL" id="JACYTQ010000003">
    <property type="protein sequence ID" value="MBD8489419.1"/>
    <property type="molecule type" value="Genomic_DNA"/>
</dbReference>
<organism evidence="4 5">
    <name type="scientific">Echinicola arenosa</name>
    <dbReference type="NCBI Taxonomy" id="2774144"/>
    <lineage>
        <taxon>Bacteria</taxon>
        <taxon>Pseudomonadati</taxon>
        <taxon>Bacteroidota</taxon>
        <taxon>Cytophagia</taxon>
        <taxon>Cytophagales</taxon>
        <taxon>Cyclobacteriaceae</taxon>
        <taxon>Echinicola</taxon>
    </lineage>
</organism>
<dbReference type="PANTHER" id="PTHR44858:SF1">
    <property type="entry name" value="UDP-N-ACETYLGLUCOSAMINE--PEPTIDE N-ACETYLGLUCOSAMINYLTRANSFERASE SPINDLY-RELATED"/>
    <property type="match status" value="1"/>
</dbReference>
<dbReference type="Pfam" id="PF13432">
    <property type="entry name" value="TPR_16"/>
    <property type="match status" value="1"/>
</dbReference>
<dbReference type="PROSITE" id="PS50293">
    <property type="entry name" value="TPR_REGION"/>
    <property type="match status" value="1"/>
</dbReference>
<evidence type="ECO:0000256" key="1">
    <source>
        <dbReference type="ARBA" id="ARBA00022737"/>
    </source>
</evidence>
<dbReference type="Proteomes" id="UP000647133">
    <property type="component" value="Unassembled WGS sequence"/>
</dbReference>
<name>A0ABR9AKS3_9BACT</name>
<gene>
    <name evidence="4" type="ORF">IFO69_11755</name>
</gene>
<sequence>MNFKKPVLALCFGASLMWGCGSKGGSEGDNLFEQGQYQEAIASYSDELASRPKNVETLYRRGRAHEELGDLESAKEDFEAGYKINPKNVKLLLALSNLYQKQDNFERSLLYADYAVEVPGAPATAYFMKGRALHQIGNTEEALKEYSNAIKMDENYGQAYYYRGVLKYATKKRGSCDDFRKASSLNYKAAETALEKYCQ</sequence>
<keyword evidence="2 3" id="KW-0802">TPR repeat</keyword>
<dbReference type="InterPro" id="IPR019734">
    <property type="entry name" value="TPR_rpt"/>
</dbReference>
<dbReference type="SUPFAM" id="SSF48452">
    <property type="entry name" value="TPR-like"/>
    <property type="match status" value="1"/>
</dbReference>
<comment type="caution">
    <text evidence="4">The sequence shown here is derived from an EMBL/GenBank/DDBJ whole genome shotgun (WGS) entry which is preliminary data.</text>
</comment>
<dbReference type="PANTHER" id="PTHR44858">
    <property type="entry name" value="TETRATRICOPEPTIDE REPEAT PROTEIN 6"/>
    <property type="match status" value="1"/>
</dbReference>
<proteinExistence type="predicted"/>
<evidence type="ECO:0000256" key="3">
    <source>
        <dbReference type="PROSITE-ProRule" id="PRU00339"/>
    </source>
</evidence>
<dbReference type="InterPro" id="IPR050498">
    <property type="entry name" value="Ycf3"/>
</dbReference>
<protein>
    <submittedName>
        <fullName evidence="4">Tetratricopeptide repeat protein</fullName>
    </submittedName>
</protein>
<evidence type="ECO:0000313" key="4">
    <source>
        <dbReference type="EMBL" id="MBD8489419.1"/>
    </source>
</evidence>
<dbReference type="Pfam" id="PF13414">
    <property type="entry name" value="TPR_11"/>
    <property type="match status" value="1"/>
</dbReference>
<keyword evidence="1" id="KW-0677">Repeat</keyword>
<dbReference type="PROSITE" id="PS50005">
    <property type="entry name" value="TPR"/>
    <property type="match status" value="2"/>
</dbReference>
<reference evidence="4 5" key="1">
    <citation type="submission" date="2020-09" db="EMBL/GenBank/DDBJ databases">
        <title>Echinicola sp. CAU 1574 isolated from sand of Sido Beach.</title>
        <authorList>
            <person name="Kim W."/>
        </authorList>
    </citation>
    <scope>NUCLEOTIDE SEQUENCE [LARGE SCALE GENOMIC DNA]</scope>
    <source>
        <strain evidence="4 5">CAU 1574</strain>
    </source>
</reference>
<dbReference type="Gene3D" id="1.25.40.10">
    <property type="entry name" value="Tetratricopeptide repeat domain"/>
    <property type="match status" value="2"/>
</dbReference>
<evidence type="ECO:0000313" key="5">
    <source>
        <dbReference type="Proteomes" id="UP000647133"/>
    </source>
</evidence>
<accession>A0ABR9AKS3</accession>
<dbReference type="InterPro" id="IPR011990">
    <property type="entry name" value="TPR-like_helical_dom_sf"/>
</dbReference>
<keyword evidence="5" id="KW-1185">Reference proteome</keyword>
<feature type="repeat" description="TPR" evidence="3">
    <location>
        <begin position="123"/>
        <end position="156"/>
    </location>
</feature>